<dbReference type="EC" id="1.1.1.22" evidence="3 7"/>
<dbReference type="GO" id="GO:0006065">
    <property type="term" value="P:UDP-glucuronate biosynthetic process"/>
    <property type="evidence" value="ECO:0007669"/>
    <property type="project" value="UniProtKB-UniPathway"/>
</dbReference>
<dbReference type="InterPro" id="IPR014027">
    <property type="entry name" value="UDP-Glc/GDP-Man_DH_C"/>
</dbReference>
<accession>A0A437P2R8</accession>
<feature type="binding site" evidence="10">
    <location>
        <position position="271"/>
    </location>
    <ligand>
        <name>NAD(+)</name>
        <dbReference type="ChEBI" id="CHEBI:57540"/>
    </ligand>
</feature>
<dbReference type="Pfam" id="PF03721">
    <property type="entry name" value="UDPG_MGDP_dh_N"/>
    <property type="match status" value="1"/>
</dbReference>
<dbReference type="AlphaFoldDB" id="A0A437P2R8"/>
<keyword evidence="4 7" id="KW-0560">Oxidoreductase</keyword>
<evidence type="ECO:0000256" key="10">
    <source>
        <dbReference type="PIRSR" id="PIRSR500134-3"/>
    </source>
</evidence>
<dbReference type="OrthoDB" id="9803238at2"/>
<feature type="domain" description="UDP-glucose/GDP-mannose dehydrogenase C-terminal" evidence="11">
    <location>
        <begin position="319"/>
        <end position="405"/>
    </location>
</feature>
<evidence type="ECO:0000313" key="12">
    <source>
        <dbReference type="EMBL" id="RVU16581.1"/>
    </source>
</evidence>
<dbReference type="PROSITE" id="PS51257">
    <property type="entry name" value="PROKAR_LIPOPROTEIN"/>
    <property type="match status" value="1"/>
</dbReference>
<feature type="binding site" evidence="9">
    <location>
        <begin position="257"/>
        <end position="261"/>
    </location>
    <ligand>
        <name>substrate</name>
    </ligand>
</feature>
<dbReference type="SUPFAM" id="SSF52413">
    <property type="entry name" value="UDP-glucose/GDP-mannose dehydrogenase C-terminal domain"/>
    <property type="match status" value="1"/>
</dbReference>
<feature type="binding site" evidence="10">
    <location>
        <position position="30"/>
    </location>
    <ligand>
        <name>NAD(+)</name>
        <dbReference type="ChEBI" id="CHEBI:57540"/>
    </ligand>
</feature>
<evidence type="ECO:0000256" key="5">
    <source>
        <dbReference type="ARBA" id="ARBA00023027"/>
    </source>
</evidence>
<feature type="binding site" evidence="9">
    <location>
        <position position="265"/>
    </location>
    <ligand>
        <name>substrate</name>
    </ligand>
</feature>
<proteinExistence type="inferred from homology"/>
<dbReference type="EMBL" id="SACP01000015">
    <property type="protein sequence ID" value="RVU16581.1"/>
    <property type="molecule type" value="Genomic_DNA"/>
</dbReference>
<feature type="binding site" evidence="10">
    <location>
        <position position="125"/>
    </location>
    <ligand>
        <name>NAD(+)</name>
        <dbReference type="ChEBI" id="CHEBI:57540"/>
    </ligand>
</feature>
<dbReference type="Gene3D" id="1.20.5.170">
    <property type="match status" value="1"/>
</dbReference>
<comment type="similarity">
    <text evidence="2 7">Belongs to the UDP-glucose/GDP-mannose dehydrogenase family.</text>
</comment>
<dbReference type="InterPro" id="IPR001732">
    <property type="entry name" value="UDP-Glc/GDP-Man_DH_N"/>
</dbReference>
<feature type="binding site" evidence="9">
    <location>
        <position position="210"/>
    </location>
    <ligand>
        <name>substrate</name>
    </ligand>
</feature>
<feature type="binding site" evidence="10">
    <location>
        <position position="333"/>
    </location>
    <ligand>
        <name>NAD(+)</name>
        <dbReference type="ChEBI" id="CHEBI:57540"/>
    </ligand>
</feature>
<dbReference type="InterPro" id="IPR008927">
    <property type="entry name" value="6-PGluconate_DH-like_C_sf"/>
</dbReference>
<name>A0A437P2R8_9HYPH</name>
<feature type="binding site" evidence="9">
    <location>
        <begin position="158"/>
        <end position="161"/>
    </location>
    <ligand>
        <name>substrate</name>
    </ligand>
</feature>
<protein>
    <recommendedName>
        <fullName evidence="3 7">UDP-glucose 6-dehydrogenase</fullName>
        <ecNumber evidence="3 7">1.1.1.22</ecNumber>
    </recommendedName>
</protein>
<sequence>MKIAVYGLGYVGLTAAGCLTKEGHSVLGVDVSEQKVRETNEGRSPIEEPGLGDLLLDAVQKGLLRCTTDPRSELNSCDIAIVCVGTPSGPDGSHNMTFIAEVSRQIASAVDRNRAVPLTVVYRSTIRPGTIDNLIAPIFKASLGDDLGAVELVYNPEFLREATAISDYFHPPKIVIGTADGQPNARMEEMYKDLDAPVFYTQYGEAEFTKFVDNTFHAVKVAFANEIGRVCVQLGISAAKVHEIFVSDTKLNISPYYLRPGGAFGGSCLPKDVRALQHISSDVGGQTHLIDSLIRSNDSHKHFLFEYVKRDLEPGASVLMLGIAFKSGSDDLRESPKVDLARKLLQAGYKLSIYDPFITVNKLVGQNLGYSFSQLPQLQRILVTSEAAESGRYDLVIDTDNLIKKLNLSSTNVVNVSRLA</sequence>
<dbReference type="SUPFAM" id="SSF51735">
    <property type="entry name" value="NAD(P)-binding Rossmann-fold domains"/>
    <property type="match status" value="1"/>
</dbReference>
<evidence type="ECO:0000256" key="6">
    <source>
        <dbReference type="ARBA" id="ARBA00047473"/>
    </source>
</evidence>
<evidence type="ECO:0000313" key="13">
    <source>
        <dbReference type="Proteomes" id="UP000286997"/>
    </source>
</evidence>
<keyword evidence="5 7" id="KW-0520">NAD</keyword>
<comment type="catalytic activity">
    <reaction evidence="6 7">
        <text>UDP-alpha-D-glucose + 2 NAD(+) + H2O = UDP-alpha-D-glucuronate + 2 NADH + 3 H(+)</text>
        <dbReference type="Rhea" id="RHEA:23596"/>
        <dbReference type="ChEBI" id="CHEBI:15377"/>
        <dbReference type="ChEBI" id="CHEBI:15378"/>
        <dbReference type="ChEBI" id="CHEBI:57540"/>
        <dbReference type="ChEBI" id="CHEBI:57945"/>
        <dbReference type="ChEBI" id="CHEBI:58052"/>
        <dbReference type="ChEBI" id="CHEBI:58885"/>
        <dbReference type="EC" id="1.1.1.22"/>
    </reaction>
</comment>
<gene>
    <name evidence="12" type="ORF">EOE48_15995</name>
</gene>
<organism evidence="12 13">
    <name type="scientific">Methylobacterium oryzihabitans</name>
    <dbReference type="NCBI Taxonomy" id="2499852"/>
    <lineage>
        <taxon>Bacteria</taxon>
        <taxon>Pseudomonadati</taxon>
        <taxon>Pseudomonadota</taxon>
        <taxon>Alphaproteobacteria</taxon>
        <taxon>Hyphomicrobiales</taxon>
        <taxon>Methylobacteriaceae</taxon>
        <taxon>Methylobacterium</taxon>
    </lineage>
</organism>
<evidence type="ECO:0000256" key="4">
    <source>
        <dbReference type="ARBA" id="ARBA00023002"/>
    </source>
</evidence>
<dbReference type="InterPro" id="IPR017476">
    <property type="entry name" value="UDP-Glc/GDP-Man"/>
</dbReference>
<feature type="binding site" evidence="10">
    <location>
        <position position="86"/>
    </location>
    <ligand>
        <name>NAD(+)</name>
        <dbReference type="ChEBI" id="CHEBI:57540"/>
    </ligand>
</feature>
<dbReference type="InterPro" id="IPR036291">
    <property type="entry name" value="NAD(P)-bd_dom_sf"/>
</dbReference>
<dbReference type="Pfam" id="PF03720">
    <property type="entry name" value="UDPG_MGDP_dh_C"/>
    <property type="match status" value="1"/>
</dbReference>
<dbReference type="Pfam" id="PF00984">
    <property type="entry name" value="UDPG_MGDP_dh"/>
    <property type="match status" value="1"/>
</dbReference>
<dbReference type="NCBIfam" id="TIGR03026">
    <property type="entry name" value="NDP-sugDHase"/>
    <property type="match status" value="1"/>
</dbReference>
<feature type="binding site" evidence="10">
    <location>
        <position position="35"/>
    </location>
    <ligand>
        <name>NAD(+)</name>
        <dbReference type="ChEBI" id="CHEBI:57540"/>
    </ligand>
</feature>
<dbReference type="PANTHER" id="PTHR43750:SF1">
    <property type="entry name" value="GDP-MANNOSE 6-DEHYDROGENASE"/>
    <property type="match status" value="1"/>
</dbReference>
<dbReference type="SUPFAM" id="SSF48179">
    <property type="entry name" value="6-phosphogluconate dehydrogenase C-terminal domain-like"/>
    <property type="match status" value="1"/>
</dbReference>
<dbReference type="GO" id="GO:0051287">
    <property type="term" value="F:NAD binding"/>
    <property type="evidence" value="ECO:0007669"/>
    <property type="project" value="InterPro"/>
</dbReference>
<dbReference type="SMART" id="SM00984">
    <property type="entry name" value="UDPG_MGDP_dh_C"/>
    <property type="match status" value="1"/>
</dbReference>
<dbReference type="Gene3D" id="3.40.50.720">
    <property type="entry name" value="NAD(P)-binding Rossmann-like Domain"/>
    <property type="match status" value="2"/>
</dbReference>
<dbReference type="UniPathway" id="UPA00038">
    <property type="reaction ID" value="UER00491"/>
</dbReference>
<keyword evidence="13" id="KW-1185">Reference proteome</keyword>
<evidence type="ECO:0000256" key="8">
    <source>
        <dbReference type="PIRSR" id="PIRSR500134-1"/>
    </source>
</evidence>
<feature type="active site" description="Nucleophile" evidence="8">
    <location>
        <position position="268"/>
    </location>
</feature>
<evidence type="ECO:0000259" key="11">
    <source>
        <dbReference type="SMART" id="SM00984"/>
    </source>
</evidence>
<evidence type="ECO:0000256" key="9">
    <source>
        <dbReference type="PIRSR" id="PIRSR500134-2"/>
    </source>
</evidence>
<dbReference type="InterPro" id="IPR036220">
    <property type="entry name" value="UDP-Glc/GDP-Man_DH_C_sf"/>
</dbReference>
<dbReference type="PIRSF" id="PIRSF500134">
    <property type="entry name" value="UDPglc_DH_bac"/>
    <property type="match status" value="1"/>
</dbReference>
<dbReference type="Proteomes" id="UP000286997">
    <property type="component" value="Unassembled WGS sequence"/>
</dbReference>
<evidence type="ECO:0000256" key="1">
    <source>
        <dbReference type="ARBA" id="ARBA00004701"/>
    </source>
</evidence>
<dbReference type="GO" id="GO:0003979">
    <property type="term" value="F:UDP-glucose 6-dehydrogenase activity"/>
    <property type="evidence" value="ECO:0007669"/>
    <property type="project" value="UniProtKB-EC"/>
</dbReference>
<dbReference type="InterPro" id="IPR014026">
    <property type="entry name" value="UDP-Glc/GDP-Man_DH_dimer"/>
</dbReference>
<evidence type="ECO:0000256" key="2">
    <source>
        <dbReference type="ARBA" id="ARBA00006601"/>
    </source>
</evidence>
<feature type="binding site" evidence="10">
    <location>
        <position position="161"/>
    </location>
    <ligand>
        <name>NAD(+)</name>
        <dbReference type="ChEBI" id="CHEBI:57540"/>
    </ligand>
</feature>
<dbReference type="GO" id="GO:0000271">
    <property type="term" value="P:polysaccharide biosynthetic process"/>
    <property type="evidence" value="ECO:0007669"/>
    <property type="project" value="InterPro"/>
</dbReference>
<comment type="caution">
    <text evidence="12">The sequence shown here is derived from an EMBL/GenBank/DDBJ whole genome shotgun (WGS) entry which is preliminary data.</text>
</comment>
<dbReference type="RefSeq" id="WP_127730876.1">
    <property type="nucleotide sequence ID" value="NZ_SACP01000015.1"/>
</dbReference>
<evidence type="ECO:0000256" key="3">
    <source>
        <dbReference type="ARBA" id="ARBA00012954"/>
    </source>
</evidence>
<evidence type="ECO:0000256" key="7">
    <source>
        <dbReference type="PIRNR" id="PIRNR000124"/>
    </source>
</evidence>
<dbReference type="PIRSF" id="PIRSF000124">
    <property type="entry name" value="UDPglc_GDPman_dh"/>
    <property type="match status" value="1"/>
</dbReference>
<reference evidence="12 13" key="1">
    <citation type="submission" date="2019-01" db="EMBL/GenBank/DDBJ databases">
        <authorList>
            <person name="Chen W.-M."/>
        </authorList>
    </citation>
    <scope>NUCLEOTIDE SEQUENCE [LARGE SCALE GENOMIC DNA]</scope>
    <source>
        <strain evidence="12 13">TER-1</strain>
    </source>
</reference>
<comment type="pathway">
    <text evidence="1">Nucleotide-sugar biosynthesis; UDP-alpha-D-glucuronate biosynthesis; UDP-alpha-D-glucuronate from UDP-alpha-D-glucose: step 1/1.</text>
</comment>
<dbReference type="PANTHER" id="PTHR43750">
    <property type="entry name" value="UDP-GLUCOSE 6-DEHYDROGENASE TUAD"/>
    <property type="match status" value="1"/>
</dbReference>
<feature type="binding site" evidence="9">
    <location>
        <position position="326"/>
    </location>
    <ligand>
        <name>substrate</name>
    </ligand>
</feature>
<dbReference type="InterPro" id="IPR028357">
    <property type="entry name" value="UDPglc_DH_bac"/>
</dbReference>